<organism evidence="1">
    <name type="scientific">Arion vulgaris</name>
    <dbReference type="NCBI Taxonomy" id="1028688"/>
    <lineage>
        <taxon>Eukaryota</taxon>
        <taxon>Metazoa</taxon>
        <taxon>Spiralia</taxon>
        <taxon>Lophotrochozoa</taxon>
        <taxon>Mollusca</taxon>
        <taxon>Gastropoda</taxon>
        <taxon>Heterobranchia</taxon>
        <taxon>Euthyneura</taxon>
        <taxon>Panpulmonata</taxon>
        <taxon>Eupulmonata</taxon>
        <taxon>Stylommatophora</taxon>
        <taxon>Helicina</taxon>
        <taxon>Arionoidea</taxon>
        <taxon>Arionidae</taxon>
        <taxon>Arion</taxon>
    </lineage>
</organism>
<proteinExistence type="predicted"/>
<evidence type="ECO:0000313" key="1">
    <source>
        <dbReference type="EMBL" id="CEK98595.1"/>
    </source>
</evidence>
<reference evidence="1" key="1">
    <citation type="submission" date="2014-12" db="EMBL/GenBank/DDBJ databases">
        <title>Insight into the proteome of Arion vulgaris.</title>
        <authorList>
            <person name="Aradska J."/>
            <person name="Bulat T."/>
            <person name="Smidak R."/>
            <person name="Sarate P."/>
            <person name="Gangsoo J."/>
            <person name="Sialana F."/>
            <person name="Bilban M."/>
            <person name="Lubec G."/>
        </authorList>
    </citation>
    <scope>NUCLEOTIDE SEQUENCE</scope>
    <source>
        <tissue evidence="1">Skin</tissue>
    </source>
</reference>
<feature type="non-terminal residue" evidence="1">
    <location>
        <position position="77"/>
    </location>
</feature>
<dbReference type="AlphaFoldDB" id="A0A0B7C2D8"/>
<gene>
    <name evidence="1" type="primary">ORF219117</name>
</gene>
<name>A0A0B7C2D8_9EUPU</name>
<protein>
    <submittedName>
        <fullName evidence="1">Uncharacterized protein</fullName>
    </submittedName>
</protein>
<accession>A0A0B7C2D8</accession>
<dbReference type="EMBL" id="HACG01051724">
    <property type="protein sequence ID" value="CEK98595.1"/>
    <property type="molecule type" value="Transcribed_RNA"/>
</dbReference>
<sequence length="77" mass="8796">ETRDHVGTVIPEEDEVDRSKLTTEEEAALGKVKWSMYGELIKGVGVGHTCLIFILFACYHVCYNYTNVWLTNWNDDA</sequence>
<feature type="non-terminal residue" evidence="1">
    <location>
        <position position="1"/>
    </location>
</feature>